<accession>A0ABV2TIQ7</accession>
<proteinExistence type="predicted"/>
<comment type="caution">
    <text evidence="1">The sequence shown here is derived from an EMBL/GenBank/DDBJ whole genome shotgun (WGS) entry which is preliminary data.</text>
</comment>
<protein>
    <submittedName>
        <fullName evidence="1">Uncharacterized protein</fullName>
    </submittedName>
</protein>
<keyword evidence="2" id="KW-1185">Reference proteome</keyword>
<reference evidence="1 2" key="1">
    <citation type="submission" date="2024-07" db="EMBL/GenBank/DDBJ databases">
        <title>Uliginosibacterium flavum JJ3220;KACC:17644.</title>
        <authorList>
            <person name="Kim M.K."/>
        </authorList>
    </citation>
    <scope>NUCLEOTIDE SEQUENCE [LARGE SCALE GENOMIC DNA]</scope>
    <source>
        <strain evidence="1 2">KACC:17644</strain>
    </source>
</reference>
<dbReference type="RefSeq" id="WP_354600266.1">
    <property type="nucleotide sequence ID" value="NZ_JBEWZI010000005.1"/>
</dbReference>
<name>A0ABV2TIQ7_9RHOO</name>
<dbReference type="EMBL" id="JBEWZI010000005">
    <property type="protein sequence ID" value="MET7013804.1"/>
    <property type="molecule type" value="Genomic_DNA"/>
</dbReference>
<sequence length="188" mass="20222">MLLKKYADAGYQINANLNETCSGAPLKAYRGEMIVIEGEVIDAATQRKAPAKILQQAVLLADDTQIKFLAGMLDDVNDVPALLGRYGDDMGCDTLCVIFALNIDKAASLSHGNSKVHLVPMDDGLPWPELMQLAGLEKGDIKSLSPADKVQAVFKELTGFRPRNSSNVELAGIAALNNGKRREIRGAV</sequence>
<evidence type="ECO:0000313" key="1">
    <source>
        <dbReference type="EMBL" id="MET7013804.1"/>
    </source>
</evidence>
<evidence type="ECO:0000313" key="2">
    <source>
        <dbReference type="Proteomes" id="UP001549691"/>
    </source>
</evidence>
<gene>
    <name evidence="1" type="ORF">ABXR19_06360</name>
</gene>
<organism evidence="1 2">
    <name type="scientific">Uliginosibacterium flavum</name>
    <dbReference type="NCBI Taxonomy" id="1396831"/>
    <lineage>
        <taxon>Bacteria</taxon>
        <taxon>Pseudomonadati</taxon>
        <taxon>Pseudomonadota</taxon>
        <taxon>Betaproteobacteria</taxon>
        <taxon>Rhodocyclales</taxon>
        <taxon>Zoogloeaceae</taxon>
        <taxon>Uliginosibacterium</taxon>
    </lineage>
</organism>
<dbReference type="Proteomes" id="UP001549691">
    <property type="component" value="Unassembled WGS sequence"/>
</dbReference>